<feature type="zinc finger region" description="C3H1-type" evidence="5">
    <location>
        <begin position="134"/>
        <end position="162"/>
    </location>
</feature>
<evidence type="ECO:0000256" key="4">
    <source>
        <dbReference type="ARBA" id="ARBA00023125"/>
    </source>
</evidence>
<keyword evidence="2 5" id="KW-0863">Zinc-finger</keyword>
<feature type="zinc finger region" description="C3H1-type" evidence="5">
    <location>
        <begin position="46"/>
        <end position="74"/>
    </location>
</feature>
<dbReference type="Gene3D" id="4.10.1000.10">
    <property type="entry name" value="Zinc finger, CCCH-type"/>
    <property type="match status" value="2"/>
</dbReference>
<dbReference type="InterPro" id="IPR050974">
    <property type="entry name" value="Plant_ZF_CCCH"/>
</dbReference>
<keyword evidence="1 5" id="KW-0479">Metal-binding</keyword>
<feature type="domain" description="C3H1-type" evidence="7">
    <location>
        <begin position="310"/>
        <end position="338"/>
    </location>
</feature>
<organism evidence="8 9">
    <name type="scientific">Thlaspi arvense</name>
    <name type="common">Field penny-cress</name>
    <dbReference type="NCBI Taxonomy" id="13288"/>
    <lineage>
        <taxon>Eukaryota</taxon>
        <taxon>Viridiplantae</taxon>
        <taxon>Streptophyta</taxon>
        <taxon>Embryophyta</taxon>
        <taxon>Tracheophyta</taxon>
        <taxon>Spermatophyta</taxon>
        <taxon>Magnoliopsida</taxon>
        <taxon>eudicotyledons</taxon>
        <taxon>Gunneridae</taxon>
        <taxon>Pentapetalae</taxon>
        <taxon>rosids</taxon>
        <taxon>malvids</taxon>
        <taxon>Brassicales</taxon>
        <taxon>Brassicaceae</taxon>
        <taxon>Thlaspideae</taxon>
        <taxon>Thlaspi</taxon>
    </lineage>
</organism>
<dbReference type="SMART" id="SM00356">
    <property type="entry name" value="ZnF_C3H1"/>
    <property type="match status" value="5"/>
</dbReference>
<dbReference type="AlphaFoldDB" id="A0AAU9RHP3"/>
<evidence type="ECO:0000313" key="9">
    <source>
        <dbReference type="Proteomes" id="UP000836841"/>
    </source>
</evidence>
<evidence type="ECO:0000256" key="6">
    <source>
        <dbReference type="SAM" id="MobiDB-lite"/>
    </source>
</evidence>
<sequence>MRPMSDTQHVQSSIGSIRSPDKIEDAFKRMKVNEDGVAKPNPYPDRPGERDCQFYLRTGLCGYGSSCRYNHPTHLPQGVMYYNEELPERIGQPDCEYFLKTGACKYGSTCKYHHPKDRNGAEPVLFNVLSLPMRQGEKPCPYYLRTGTCRFGVACKFHHPQPDNGHSSAYGMSSFPSPAVHYAGGLTMNMMSTYGTLPRPQLPQSYVPVMVSPSQGLLPPQSWATYMAPTNSMYNVKNQPYYSGSSAPMPMAVTLNGGLPERSEQPQCRFFMNTGTCKYGDDCKYSHPGARIISPPPPPNLINPFVLPARPGQPACGSFKSYGFCKFGPNCRFDHSVLTYPGLTMPASLPTPYAPPVSSNHQRISPSPSRSGSKANDKPDAKKEISVSEKPDDDTEQLNDSQKQDFSENSTSP</sequence>
<dbReference type="SUPFAM" id="SSF90229">
    <property type="entry name" value="CCCH zinc finger"/>
    <property type="match status" value="5"/>
</dbReference>
<feature type="region of interest" description="Disordered" evidence="6">
    <location>
        <begin position="1"/>
        <end position="24"/>
    </location>
</feature>
<dbReference type="GO" id="GO:0008270">
    <property type="term" value="F:zinc ion binding"/>
    <property type="evidence" value="ECO:0007669"/>
    <property type="project" value="UniProtKB-KW"/>
</dbReference>
<gene>
    <name evidence="8" type="ORF">TAV2_LOCUS633</name>
</gene>
<feature type="domain" description="C3H1-type" evidence="7">
    <location>
        <begin position="262"/>
        <end position="290"/>
    </location>
</feature>
<dbReference type="PANTHER" id="PTHR12506:SF79">
    <property type="entry name" value="ZINC FINGER C-X8-C-X5-C-X3-H TYPE FAMILY PROTEIN-RELATED"/>
    <property type="match status" value="1"/>
</dbReference>
<keyword evidence="3 5" id="KW-0862">Zinc</keyword>
<reference evidence="8 9" key="1">
    <citation type="submission" date="2022-03" db="EMBL/GenBank/DDBJ databases">
        <authorList>
            <person name="Nunn A."/>
            <person name="Chopra R."/>
            <person name="Nunn A."/>
            <person name="Contreras Garrido A."/>
        </authorList>
    </citation>
    <scope>NUCLEOTIDE SEQUENCE [LARGE SCALE GENOMIC DNA]</scope>
</reference>
<evidence type="ECO:0000256" key="1">
    <source>
        <dbReference type="ARBA" id="ARBA00022723"/>
    </source>
</evidence>
<evidence type="ECO:0000313" key="8">
    <source>
        <dbReference type="EMBL" id="CAH2038888.1"/>
    </source>
</evidence>
<keyword evidence="4" id="KW-0238">DNA-binding</keyword>
<dbReference type="EMBL" id="OU466857">
    <property type="protein sequence ID" value="CAH2038888.1"/>
    <property type="molecule type" value="Genomic_DNA"/>
</dbReference>
<dbReference type="GO" id="GO:0003677">
    <property type="term" value="F:DNA binding"/>
    <property type="evidence" value="ECO:0007669"/>
    <property type="project" value="UniProtKB-KW"/>
</dbReference>
<evidence type="ECO:0000256" key="5">
    <source>
        <dbReference type="PROSITE-ProRule" id="PRU00723"/>
    </source>
</evidence>
<dbReference type="GO" id="GO:0003729">
    <property type="term" value="F:mRNA binding"/>
    <property type="evidence" value="ECO:0007669"/>
    <property type="project" value="UniProtKB-ARBA"/>
</dbReference>
<dbReference type="InterPro" id="IPR000571">
    <property type="entry name" value="Znf_CCCH"/>
</dbReference>
<feature type="zinc finger region" description="C3H1-type" evidence="5">
    <location>
        <begin position="262"/>
        <end position="290"/>
    </location>
</feature>
<name>A0AAU9RHP3_THLAR</name>
<feature type="domain" description="C3H1-type" evidence="7">
    <location>
        <begin position="134"/>
        <end position="162"/>
    </location>
</feature>
<evidence type="ECO:0000256" key="2">
    <source>
        <dbReference type="ARBA" id="ARBA00022771"/>
    </source>
</evidence>
<protein>
    <recommendedName>
        <fullName evidence="7">C3H1-type domain-containing protein</fullName>
    </recommendedName>
</protein>
<feature type="compositionally biased region" description="Polar residues" evidence="6">
    <location>
        <begin position="357"/>
        <end position="374"/>
    </location>
</feature>
<feature type="compositionally biased region" description="Polar residues" evidence="6">
    <location>
        <begin position="1"/>
        <end position="16"/>
    </location>
</feature>
<feature type="domain" description="C3H1-type" evidence="7">
    <location>
        <begin position="46"/>
        <end position="74"/>
    </location>
</feature>
<keyword evidence="9" id="KW-1185">Reference proteome</keyword>
<dbReference type="PANTHER" id="PTHR12506">
    <property type="entry name" value="PROTEIN PHOSPHATASE RELATED"/>
    <property type="match status" value="1"/>
</dbReference>
<evidence type="ECO:0000259" key="7">
    <source>
        <dbReference type="PROSITE" id="PS50103"/>
    </source>
</evidence>
<feature type="region of interest" description="Disordered" evidence="6">
    <location>
        <begin position="351"/>
        <end position="413"/>
    </location>
</feature>
<accession>A0AAU9RHP3</accession>
<proteinExistence type="predicted"/>
<dbReference type="Proteomes" id="UP000836841">
    <property type="component" value="Chromosome 1"/>
</dbReference>
<dbReference type="PROSITE" id="PS50103">
    <property type="entry name" value="ZF_C3H1"/>
    <property type="match status" value="5"/>
</dbReference>
<dbReference type="Pfam" id="PF00642">
    <property type="entry name" value="zf-CCCH"/>
    <property type="match status" value="5"/>
</dbReference>
<evidence type="ECO:0000256" key="3">
    <source>
        <dbReference type="ARBA" id="ARBA00022833"/>
    </source>
</evidence>
<feature type="domain" description="C3H1-type" evidence="7">
    <location>
        <begin position="89"/>
        <end position="117"/>
    </location>
</feature>
<feature type="zinc finger region" description="C3H1-type" evidence="5">
    <location>
        <begin position="310"/>
        <end position="338"/>
    </location>
</feature>
<feature type="zinc finger region" description="C3H1-type" evidence="5">
    <location>
        <begin position="89"/>
        <end position="117"/>
    </location>
</feature>
<dbReference type="InterPro" id="IPR036855">
    <property type="entry name" value="Znf_CCCH_sf"/>
</dbReference>
<dbReference type="Gene3D" id="2.30.30.1190">
    <property type="match status" value="1"/>
</dbReference>
<feature type="compositionally biased region" description="Basic and acidic residues" evidence="6">
    <location>
        <begin position="375"/>
        <end position="390"/>
    </location>
</feature>